<dbReference type="EMBL" id="GEDG01011996">
    <property type="protein sequence ID" value="JAP26658.1"/>
    <property type="molecule type" value="Transcribed_RNA"/>
</dbReference>
<keyword evidence="1" id="KW-1133">Transmembrane helix</keyword>
<proteinExistence type="predicted"/>
<dbReference type="AlphaFoldDB" id="A0A0V0I227"/>
<keyword evidence="1" id="KW-0812">Transmembrane</keyword>
<organism evidence="2">
    <name type="scientific">Solanum chacoense</name>
    <name type="common">Chaco potato</name>
    <dbReference type="NCBI Taxonomy" id="4108"/>
    <lineage>
        <taxon>Eukaryota</taxon>
        <taxon>Viridiplantae</taxon>
        <taxon>Streptophyta</taxon>
        <taxon>Embryophyta</taxon>
        <taxon>Tracheophyta</taxon>
        <taxon>Spermatophyta</taxon>
        <taxon>Magnoliopsida</taxon>
        <taxon>eudicotyledons</taxon>
        <taxon>Gunneridae</taxon>
        <taxon>Pentapetalae</taxon>
        <taxon>asterids</taxon>
        <taxon>lamiids</taxon>
        <taxon>Solanales</taxon>
        <taxon>Solanaceae</taxon>
        <taxon>Solanoideae</taxon>
        <taxon>Solaneae</taxon>
        <taxon>Solanum</taxon>
    </lineage>
</organism>
<feature type="non-terminal residue" evidence="2">
    <location>
        <position position="62"/>
    </location>
</feature>
<reference evidence="2" key="1">
    <citation type="submission" date="2015-12" db="EMBL/GenBank/DDBJ databases">
        <title>Gene expression during late stages of embryo sac development: a critical building block for successful pollen-pistil interactions.</title>
        <authorList>
            <person name="Liu Y."/>
            <person name="Joly V."/>
            <person name="Sabar M."/>
            <person name="Matton D.P."/>
        </authorList>
    </citation>
    <scope>NUCLEOTIDE SEQUENCE</scope>
</reference>
<name>A0A0V0I227_SOLCH</name>
<sequence length="62" mass="7292">MFLLNYPKCDENQFMYQVATKPSGKRAREEILWCICLIFQLSFVFCLTLLFYVLGPVVHLLS</sequence>
<keyword evidence="1" id="KW-0472">Membrane</keyword>
<evidence type="ECO:0000256" key="1">
    <source>
        <dbReference type="SAM" id="Phobius"/>
    </source>
</evidence>
<accession>A0A0V0I227</accession>
<feature type="transmembrane region" description="Helical" evidence="1">
    <location>
        <begin position="31"/>
        <end position="54"/>
    </location>
</feature>
<protein>
    <submittedName>
        <fullName evidence="2">Putative ovule protein</fullName>
    </submittedName>
</protein>
<evidence type="ECO:0000313" key="2">
    <source>
        <dbReference type="EMBL" id="JAP26658.1"/>
    </source>
</evidence>